<evidence type="ECO:0000256" key="5">
    <source>
        <dbReference type="ARBA" id="ARBA00022801"/>
    </source>
</evidence>
<evidence type="ECO:0000313" key="12">
    <source>
        <dbReference type="Proteomes" id="UP000251144"/>
    </source>
</evidence>
<evidence type="ECO:0000256" key="2">
    <source>
        <dbReference type="ARBA" id="ARBA00022670"/>
    </source>
</evidence>
<dbReference type="GO" id="GO:0003677">
    <property type="term" value="F:DNA binding"/>
    <property type="evidence" value="ECO:0007669"/>
    <property type="project" value="InterPro"/>
</dbReference>
<dbReference type="GO" id="GO:0006281">
    <property type="term" value="P:DNA repair"/>
    <property type="evidence" value="ECO:0007669"/>
    <property type="project" value="UniProtKB-KW"/>
</dbReference>
<name>A0A329U0M2_9FIRM</name>
<evidence type="ECO:0000256" key="1">
    <source>
        <dbReference type="ARBA" id="ARBA00010243"/>
    </source>
</evidence>
<accession>A0A329U0M2</accession>
<keyword evidence="5" id="KW-0378">Hydrolase</keyword>
<comment type="similarity">
    <text evidence="1">Belongs to the UPF0758 family.</text>
</comment>
<dbReference type="GO" id="GO:0140097">
    <property type="term" value="F:catalytic activity, acting on DNA"/>
    <property type="evidence" value="ECO:0007669"/>
    <property type="project" value="UniProtKB-ARBA"/>
</dbReference>
<feature type="domain" description="MPN" evidence="9">
    <location>
        <begin position="105"/>
        <end position="227"/>
    </location>
</feature>
<dbReference type="Proteomes" id="UP000733372">
    <property type="component" value="Unassembled WGS sequence"/>
</dbReference>
<keyword evidence="4" id="KW-0227">DNA damage</keyword>
<dbReference type="EMBL" id="JAGZAM010000003">
    <property type="protein sequence ID" value="MBS5686965.1"/>
    <property type="molecule type" value="Genomic_DNA"/>
</dbReference>
<dbReference type="RefSeq" id="WP_015564992.1">
    <property type="nucleotide sequence ID" value="NZ_CABHNO010000001.1"/>
</dbReference>
<dbReference type="Gene3D" id="3.40.140.10">
    <property type="entry name" value="Cytidine Deaminase, domain 2"/>
    <property type="match status" value="1"/>
</dbReference>
<comment type="caution">
    <text evidence="11">The sequence shown here is derived from an EMBL/GenBank/DDBJ whole genome shotgun (WGS) entry which is preliminary data.</text>
</comment>
<sequence>MAGQNISHEGHRQRMRARVEQYGLESLAPHEALEYLLYITNARRDTNGIAHALLERFGSFAGVLEASEEELCRVPGVGPASARMLHLLPEVSRYYEHSRTSTEGALTTTERLAAYLKPRFAGAKQEKALLLSLDSRSRVKSVYWLKEGNSRMVSLEVKDVVSAALRGGTESVVLCHNHPNGVPLPSREDLAATENIVRALGLVKIRLRDHIILAENDYFSMRESNRLPFYDFETGAMLRPYGRE</sequence>
<dbReference type="SUPFAM" id="SSF47781">
    <property type="entry name" value="RuvA domain 2-like"/>
    <property type="match status" value="1"/>
</dbReference>
<dbReference type="CDD" id="cd08071">
    <property type="entry name" value="MPN_DUF2466"/>
    <property type="match status" value="1"/>
</dbReference>
<reference evidence="10" key="2">
    <citation type="submission" date="2021-02" db="EMBL/GenBank/DDBJ databases">
        <title>Infant gut strain persistence is associated with maternal origin, phylogeny, and functional potential including surface adhesion and iron acquisition.</title>
        <authorList>
            <person name="Lou Y.C."/>
        </authorList>
    </citation>
    <scope>NUCLEOTIDE SEQUENCE</scope>
    <source>
        <strain evidence="10">L3_101_367G1_dasL3_101_367G1_metabat.metabat.26</strain>
    </source>
</reference>
<proteinExistence type="inferred from homology"/>
<evidence type="ECO:0000256" key="7">
    <source>
        <dbReference type="ARBA" id="ARBA00023049"/>
    </source>
</evidence>
<evidence type="ECO:0000256" key="8">
    <source>
        <dbReference type="ARBA" id="ARBA00023204"/>
    </source>
</evidence>
<evidence type="ECO:0000256" key="6">
    <source>
        <dbReference type="ARBA" id="ARBA00022833"/>
    </source>
</evidence>
<keyword evidence="7" id="KW-0482">Metalloprotease</keyword>
<dbReference type="Proteomes" id="UP000251144">
    <property type="component" value="Unassembled WGS sequence"/>
</dbReference>
<dbReference type="GO" id="GO:0046872">
    <property type="term" value="F:metal ion binding"/>
    <property type="evidence" value="ECO:0007669"/>
    <property type="project" value="UniProtKB-KW"/>
</dbReference>
<evidence type="ECO:0000313" key="11">
    <source>
        <dbReference type="EMBL" id="RAW54843.1"/>
    </source>
</evidence>
<dbReference type="InterPro" id="IPR025657">
    <property type="entry name" value="RadC_JAB"/>
</dbReference>
<dbReference type="PANTHER" id="PTHR30471:SF3">
    <property type="entry name" value="UPF0758 PROTEIN YEES-RELATED"/>
    <property type="match status" value="1"/>
</dbReference>
<evidence type="ECO:0000259" key="9">
    <source>
        <dbReference type="PROSITE" id="PS50249"/>
    </source>
</evidence>
<dbReference type="Pfam" id="PF04002">
    <property type="entry name" value="RadC"/>
    <property type="match status" value="1"/>
</dbReference>
<dbReference type="PROSITE" id="PS50249">
    <property type="entry name" value="MPN"/>
    <property type="match status" value="1"/>
</dbReference>
<evidence type="ECO:0000313" key="10">
    <source>
        <dbReference type="EMBL" id="MBS5686965.1"/>
    </source>
</evidence>
<keyword evidence="6" id="KW-0862">Zinc</keyword>
<dbReference type="Pfam" id="PF00633">
    <property type="entry name" value="HHH"/>
    <property type="match status" value="1"/>
</dbReference>
<dbReference type="InterPro" id="IPR000445">
    <property type="entry name" value="HhH_motif"/>
</dbReference>
<dbReference type="OrthoDB" id="9804482at2"/>
<reference evidence="11 12" key="1">
    <citation type="submission" date="2018-02" db="EMBL/GenBank/DDBJ databases">
        <title>Complete genome sequencing of Faecalibacterium prausnitzii strains isolated from the human gut.</title>
        <authorList>
            <person name="Fitzgerald B.C."/>
            <person name="Shkoporov A.N."/>
            <person name="Ross P.R."/>
            <person name="Hill C."/>
        </authorList>
    </citation>
    <scope>NUCLEOTIDE SEQUENCE [LARGE SCALE GENOMIC DNA]</scope>
    <source>
        <strain evidence="11 12">APC942/32-1</strain>
    </source>
</reference>
<dbReference type="InterPro" id="IPR037518">
    <property type="entry name" value="MPN"/>
</dbReference>
<dbReference type="InterPro" id="IPR010994">
    <property type="entry name" value="RuvA_2-like"/>
</dbReference>
<dbReference type="AlphaFoldDB" id="A0A329U0M2"/>
<keyword evidence="2" id="KW-0645">Protease</keyword>
<dbReference type="Gene3D" id="1.10.150.20">
    <property type="entry name" value="5' to 3' exonuclease, C-terminal subdomain"/>
    <property type="match status" value="1"/>
</dbReference>
<dbReference type="SUPFAM" id="SSF102712">
    <property type="entry name" value="JAB1/MPN domain"/>
    <property type="match status" value="1"/>
</dbReference>
<dbReference type="InterPro" id="IPR001405">
    <property type="entry name" value="UPF0758"/>
</dbReference>
<protein>
    <submittedName>
        <fullName evidence="11">DNA repair protein RadC</fullName>
    </submittedName>
</protein>
<dbReference type="GO" id="GO:0006508">
    <property type="term" value="P:proteolysis"/>
    <property type="evidence" value="ECO:0007669"/>
    <property type="project" value="UniProtKB-KW"/>
</dbReference>
<dbReference type="GO" id="GO:0008237">
    <property type="term" value="F:metallopeptidase activity"/>
    <property type="evidence" value="ECO:0007669"/>
    <property type="project" value="UniProtKB-KW"/>
</dbReference>
<dbReference type="PANTHER" id="PTHR30471">
    <property type="entry name" value="DNA REPAIR PROTEIN RADC"/>
    <property type="match status" value="1"/>
</dbReference>
<keyword evidence="8" id="KW-0234">DNA repair</keyword>
<evidence type="ECO:0000256" key="4">
    <source>
        <dbReference type="ARBA" id="ARBA00022763"/>
    </source>
</evidence>
<keyword evidence="3" id="KW-0479">Metal-binding</keyword>
<gene>
    <name evidence="11" type="ORF">C4N26_05530</name>
    <name evidence="10" type="ORF">KHW66_02525</name>
</gene>
<evidence type="ECO:0000256" key="3">
    <source>
        <dbReference type="ARBA" id="ARBA00022723"/>
    </source>
</evidence>
<dbReference type="EMBL" id="PRLB01000003">
    <property type="protein sequence ID" value="RAW54843.1"/>
    <property type="molecule type" value="Genomic_DNA"/>
</dbReference>
<organism evidence="11 12">
    <name type="scientific">Faecalibacterium prausnitzii</name>
    <dbReference type="NCBI Taxonomy" id="853"/>
    <lineage>
        <taxon>Bacteria</taxon>
        <taxon>Bacillati</taxon>
        <taxon>Bacillota</taxon>
        <taxon>Clostridia</taxon>
        <taxon>Eubacteriales</taxon>
        <taxon>Oscillospiraceae</taxon>
        <taxon>Faecalibacterium</taxon>
    </lineage>
</organism>